<feature type="compositionally biased region" description="Low complexity" evidence="6">
    <location>
        <begin position="105"/>
        <end position="120"/>
    </location>
</feature>
<dbReference type="EMBL" id="ONZQ02000002">
    <property type="protein sequence ID" value="SPN98889.1"/>
    <property type="molecule type" value="Genomic_DNA"/>
</dbReference>
<evidence type="ECO:0000256" key="4">
    <source>
        <dbReference type="ARBA" id="ARBA00023054"/>
    </source>
</evidence>
<protein>
    <submittedName>
        <fullName evidence="7">Related to rRNA processing protein EBP2</fullName>
    </submittedName>
</protein>
<feature type="compositionally biased region" description="Acidic residues" evidence="6">
    <location>
        <begin position="131"/>
        <end position="162"/>
    </location>
</feature>
<dbReference type="GO" id="GO:0042273">
    <property type="term" value="P:ribosomal large subunit biogenesis"/>
    <property type="evidence" value="ECO:0007669"/>
    <property type="project" value="TreeGrafter"/>
</dbReference>
<keyword evidence="3" id="KW-0690">Ribosome biogenesis</keyword>
<evidence type="ECO:0000256" key="3">
    <source>
        <dbReference type="ARBA" id="ARBA00022517"/>
    </source>
</evidence>
<comment type="subcellular location">
    <subcellularLocation>
        <location evidence="1">Nucleus</location>
        <location evidence="1">Nucleolus</location>
    </subcellularLocation>
</comment>
<dbReference type="Pfam" id="PF05890">
    <property type="entry name" value="Ebp2"/>
    <property type="match status" value="1"/>
</dbReference>
<proteinExistence type="inferred from homology"/>
<evidence type="ECO:0000256" key="1">
    <source>
        <dbReference type="ARBA" id="ARBA00004604"/>
    </source>
</evidence>
<accession>A0AAE8SS92</accession>
<dbReference type="GO" id="GO:0006364">
    <property type="term" value="P:rRNA processing"/>
    <property type="evidence" value="ECO:0007669"/>
    <property type="project" value="TreeGrafter"/>
</dbReference>
<evidence type="ECO:0000256" key="6">
    <source>
        <dbReference type="SAM" id="MobiDB-lite"/>
    </source>
</evidence>
<reference evidence="7" key="1">
    <citation type="submission" date="2018-03" db="EMBL/GenBank/DDBJ databases">
        <authorList>
            <person name="Guldener U."/>
        </authorList>
    </citation>
    <scope>NUCLEOTIDE SEQUENCE</scope>
</reference>
<dbReference type="AlphaFoldDB" id="A0AAE8SS92"/>
<feature type="compositionally biased region" description="Basic residues" evidence="6">
    <location>
        <begin position="422"/>
        <end position="433"/>
    </location>
</feature>
<dbReference type="PANTHER" id="PTHR13028:SF0">
    <property type="entry name" value="RRNA-PROCESSING PROTEIN EBP2-RELATED"/>
    <property type="match status" value="1"/>
</dbReference>
<evidence type="ECO:0000313" key="8">
    <source>
        <dbReference type="Proteomes" id="UP001187682"/>
    </source>
</evidence>
<dbReference type="Proteomes" id="UP001187682">
    <property type="component" value="Unassembled WGS sequence"/>
</dbReference>
<feature type="region of interest" description="Disordered" evidence="6">
    <location>
        <begin position="291"/>
        <end position="433"/>
    </location>
</feature>
<sequence>MVTKSKLKLALAYEKGVDFDKLKEKSRLKNLRRKQQMKKAKEFKKKAAEQELPGEDEWEDEEEKEGGAPTLDLEALDDSDTSDSEVEMEEKIERPKKPRFDPKAAAKAAKAAKAAAAADAAKPDEDKMVVDGEEEEEEDEEEEEEDDIPVSDLEDLEEEDREDLMPHTRLTINNTTALLAALNRIRIPTDTSAPFATHLSLVSDTVTADEIPDVSDDLNRELRFYTQSRNAALKARKLLRKENVPFSRPNDYFAEMVKSDEHVEKIKQKLIEEATAKKASAEARKLRDLKKYGKQVQHAKLQERAKEKKASLEQIKALKRKRQDTTNDETHEADDMFDVAIDNELRSHSKSNPKSAGKGAGGRGGPAAGRNGNHKRAKKDEKYGFGGKKKYSKSGDAASSADLSGFSVKRNRSAFKGPSKNRPGKARRKAMHG</sequence>
<feature type="compositionally biased region" description="Gly residues" evidence="6">
    <location>
        <begin position="358"/>
        <end position="367"/>
    </location>
</feature>
<keyword evidence="5" id="KW-0539">Nucleus</keyword>
<feature type="region of interest" description="Disordered" evidence="6">
    <location>
        <begin position="30"/>
        <end position="162"/>
    </location>
</feature>
<name>A0AAE8SS92_9PEZI</name>
<feature type="compositionally biased region" description="Acidic residues" evidence="6">
    <location>
        <begin position="52"/>
        <end position="64"/>
    </location>
</feature>
<dbReference type="GO" id="GO:0034399">
    <property type="term" value="C:nuclear periphery"/>
    <property type="evidence" value="ECO:0007669"/>
    <property type="project" value="TreeGrafter"/>
</dbReference>
<feature type="compositionally biased region" description="Basic residues" evidence="6">
    <location>
        <begin position="30"/>
        <end position="44"/>
    </location>
</feature>
<keyword evidence="8" id="KW-1185">Reference proteome</keyword>
<keyword evidence="4" id="KW-0175">Coiled coil</keyword>
<feature type="compositionally biased region" description="Low complexity" evidence="6">
    <location>
        <begin position="394"/>
        <end position="407"/>
    </location>
</feature>
<evidence type="ECO:0000256" key="2">
    <source>
        <dbReference type="ARBA" id="ARBA00007336"/>
    </source>
</evidence>
<feature type="compositionally biased region" description="Acidic residues" evidence="6">
    <location>
        <begin position="74"/>
        <end position="88"/>
    </location>
</feature>
<dbReference type="GO" id="GO:0005730">
    <property type="term" value="C:nucleolus"/>
    <property type="evidence" value="ECO:0007669"/>
    <property type="project" value="UniProtKB-SubCell"/>
</dbReference>
<dbReference type="InterPro" id="IPR008610">
    <property type="entry name" value="Ebp2"/>
</dbReference>
<dbReference type="PANTHER" id="PTHR13028">
    <property type="entry name" value="RRNA PROCESSING PROTEIN EBNA1-BINDING PROTEIN-RELATED"/>
    <property type="match status" value="1"/>
</dbReference>
<feature type="compositionally biased region" description="Basic and acidic residues" evidence="6">
    <location>
        <begin position="121"/>
        <end position="130"/>
    </location>
</feature>
<comment type="caution">
    <text evidence="7">The sequence shown here is derived from an EMBL/GenBank/DDBJ whole genome shotgun (WGS) entry which is preliminary data.</text>
</comment>
<comment type="similarity">
    <text evidence="2">Belongs to the EBP2 family.</text>
</comment>
<feature type="compositionally biased region" description="Basic and acidic residues" evidence="6">
    <location>
        <begin position="89"/>
        <end position="104"/>
    </location>
</feature>
<evidence type="ECO:0000256" key="5">
    <source>
        <dbReference type="ARBA" id="ARBA00023242"/>
    </source>
</evidence>
<organism evidence="7 8">
    <name type="scientific">Cephalotrichum gorgonifer</name>
    <dbReference type="NCBI Taxonomy" id="2041049"/>
    <lineage>
        <taxon>Eukaryota</taxon>
        <taxon>Fungi</taxon>
        <taxon>Dikarya</taxon>
        <taxon>Ascomycota</taxon>
        <taxon>Pezizomycotina</taxon>
        <taxon>Sordariomycetes</taxon>
        <taxon>Hypocreomycetidae</taxon>
        <taxon>Microascales</taxon>
        <taxon>Microascaceae</taxon>
        <taxon>Cephalotrichum</taxon>
    </lineage>
</organism>
<feature type="compositionally biased region" description="Basic and acidic residues" evidence="6">
    <location>
        <begin position="323"/>
        <end position="334"/>
    </location>
</feature>
<evidence type="ECO:0000313" key="7">
    <source>
        <dbReference type="EMBL" id="SPN98889.1"/>
    </source>
</evidence>
<feature type="compositionally biased region" description="Basic and acidic residues" evidence="6">
    <location>
        <begin position="300"/>
        <end position="311"/>
    </location>
</feature>
<gene>
    <name evidence="7" type="ORF">DNG_01929</name>
</gene>
<dbReference type="GO" id="GO:0030687">
    <property type="term" value="C:preribosome, large subunit precursor"/>
    <property type="evidence" value="ECO:0007669"/>
    <property type="project" value="TreeGrafter"/>
</dbReference>